<evidence type="ECO:0000313" key="3">
    <source>
        <dbReference type="Proteomes" id="UP001177670"/>
    </source>
</evidence>
<protein>
    <submittedName>
        <fullName evidence="2">Uncharacterized protein</fullName>
    </submittedName>
</protein>
<evidence type="ECO:0000256" key="1">
    <source>
        <dbReference type="SAM" id="MobiDB-lite"/>
    </source>
</evidence>
<feature type="non-terminal residue" evidence="2">
    <location>
        <position position="69"/>
    </location>
</feature>
<dbReference type="Proteomes" id="UP001177670">
    <property type="component" value="Unassembled WGS sequence"/>
</dbReference>
<sequence>MSPNLRYIGACATRRPGVRANERKNLESAAADQENLENSSSSRILPTVTKGSCPRARRGWQRMNQQRQR</sequence>
<evidence type="ECO:0000313" key="2">
    <source>
        <dbReference type="EMBL" id="KAK1131187.1"/>
    </source>
</evidence>
<name>A0AA40KSK2_9HYME</name>
<gene>
    <name evidence="2" type="ORF">K0M31_017475</name>
</gene>
<keyword evidence="3" id="KW-1185">Reference proteome</keyword>
<comment type="caution">
    <text evidence="2">The sequence shown here is derived from an EMBL/GenBank/DDBJ whole genome shotgun (WGS) entry which is preliminary data.</text>
</comment>
<dbReference type="EMBL" id="JAHYIQ010000006">
    <property type="protein sequence ID" value="KAK1131187.1"/>
    <property type="molecule type" value="Genomic_DNA"/>
</dbReference>
<organism evidence="2 3">
    <name type="scientific">Melipona bicolor</name>
    <dbReference type="NCBI Taxonomy" id="60889"/>
    <lineage>
        <taxon>Eukaryota</taxon>
        <taxon>Metazoa</taxon>
        <taxon>Ecdysozoa</taxon>
        <taxon>Arthropoda</taxon>
        <taxon>Hexapoda</taxon>
        <taxon>Insecta</taxon>
        <taxon>Pterygota</taxon>
        <taxon>Neoptera</taxon>
        <taxon>Endopterygota</taxon>
        <taxon>Hymenoptera</taxon>
        <taxon>Apocrita</taxon>
        <taxon>Aculeata</taxon>
        <taxon>Apoidea</taxon>
        <taxon>Anthophila</taxon>
        <taxon>Apidae</taxon>
        <taxon>Melipona</taxon>
    </lineage>
</organism>
<accession>A0AA40KSK2</accession>
<proteinExistence type="predicted"/>
<dbReference type="AlphaFoldDB" id="A0AA40KSK2"/>
<feature type="region of interest" description="Disordered" evidence="1">
    <location>
        <begin position="28"/>
        <end position="69"/>
    </location>
</feature>
<reference evidence="2" key="1">
    <citation type="submission" date="2021-10" db="EMBL/GenBank/DDBJ databases">
        <title>Melipona bicolor Genome sequencing and assembly.</title>
        <authorList>
            <person name="Araujo N.S."/>
            <person name="Arias M.C."/>
        </authorList>
    </citation>
    <scope>NUCLEOTIDE SEQUENCE</scope>
    <source>
        <strain evidence="2">USP_2M_L1-L4_2017</strain>
        <tissue evidence="2">Whole body</tissue>
    </source>
</reference>